<dbReference type="EMBL" id="FNQB01000007">
    <property type="protein sequence ID" value="SDZ67164.1"/>
    <property type="molecule type" value="Genomic_DNA"/>
</dbReference>
<keyword evidence="4" id="KW-0808">Transferase</keyword>
<organism evidence="11 12">
    <name type="scientific">Asanoa ishikariensis</name>
    <dbReference type="NCBI Taxonomy" id="137265"/>
    <lineage>
        <taxon>Bacteria</taxon>
        <taxon>Bacillati</taxon>
        <taxon>Actinomycetota</taxon>
        <taxon>Actinomycetes</taxon>
        <taxon>Micromonosporales</taxon>
        <taxon>Micromonosporaceae</taxon>
        <taxon>Asanoa</taxon>
    </lineage>
</organism>
<keyword evidence="9" id="KW-0812">Transmembrane</keyword>
<keyword evidence="8" id="KW-0902">Two-component regulatory system</keyword>
<dbReference type="Proteomes" id="UP000199632">
    <property type="component" value="Unassembled WGS sequence"/>
</dbReference>
<feature type="transmembrane region" description="Helical" evidence="9">
    <location>
        <begin position="12"/>
        <end position="31"/>
    </location>
</feature>
<reference evidence="12" key="1">
    <citation type="submission" date="2016-10" db="EMBL/GenBank/DDBJ databases">
        <authorList>
            <person name="Varghese N."/>
            <person name="Submissions S."/>
        </authorList>
    </citation>
    <scope>NUCLEOTIDE SEQUENCE [LARGE SCALE GENOMIC DNA]</scope>
    <source>
        <strain evidence="12">DSM 44718</strain>
    </source>
</reference>
<keyword evidence="12" id="KW-1185">Reference proteome</keyword>
<evidence type="ECO:0000256" key="5">
    <source>
        <dbReference type="ARBA" id="ARBA00022741"/>
    </source>
</evidence>
<name>A0A1H3UXK6_9ACTN</name>
<feature type="transmembrane region" description="Helical" evidence="9">
    <location>
        <begin position="38"/>
        <end position="57"/>
    </location>
</feature>
<accession>A0A1H3UXK6</accession>
<dbReference type="AlphaFoldDB" id="A0A1H3UXK6"/>
<dbReference type="PANTHER" id="PTHR24421:SF10">
    <property type="entry name" value="NITRATE_NITRITE SENSOR PROTEIN NARQ"/>
    <property type="match status" value="1"/>
</dbReference>
<feature type="transmembrane region" description="Helical" evidence="9">
    <location>
        <begin position="63"/>
        <end position="96"/>
    </location>
</feature>
<keyword evidence="9" id="KW-0472">Membrane</keyword>
<keyword evidence="5" id="KW-0547">Nucleotide-binding</keyword>
<evidence type="ECO:0000256" key="1">
    <source>
        <dbReference type="ARBA" id="ARBA00000085"/>
    </source>
</evidence>
<evidence type="ECO:0000256" key="6">
    <source>
        <dbReference type="ARBA" id="ARBA00022777"/>
    </source>
</evidence>
<evidence type="ECO:0000256" key="8">
    <source>
        <dbReference type="ARBA" id="ARBA00023012"/>
    </source>
</evidence>
<protein>
    <recommendedName>
        <fullName evidence="2">histidine kinase</fullName>
        <ecNumber evidence="2">2.7.13.3</ecNumber>
    </recommendedName>
</protein>
<keyword evidence="7" id="KW-0067">ATP-binding</keyword>
<dbReference type="GO" id="GO:0046983">
    <property type="term" value="F:protein dimerization activity"/>
    <property type="evidence" value="ECO:0007669"/>
    <property type="project" value="InterPro"/>
</dbReference>
<evidence type="ECO:0000256" key="4">
    <source>
        <dbReference type="ARBA" id="ARBA00022679"/>
    </source>
</evidence>
<proteinExistence type="predicted"/>
<dbReference type="OrthoDB" id="227596at2"/>
<dbReference type="RefSeq" id="WP_090804776.1">
    <property type="nucleotide sequence ID" value="NZ_BOND01000034.1"/>
</dbReference>
<dbReference type="SUPFAM" id="SSF55874">
    <property type="entry name" value="ATPase domain of HSP90 chaperone/DNA topoisomerase II/histidine kinase"/>
    <property type="match status" value="1"/>
</dbReference>
<keyword evidence="9" id="KW-1133">Transmembrane helix</keyword>
<evidence type="ECO:0000313" key="12">
    <source>
        <dbReference type="Proteomes" id="UP000199632"/>
    </source>
</evidence>
<sequence>MKSSRVPPRAVGATWAGVVAVLLTVLILVVPGGPDTPLTTALALACGLAQAASVLLIGRRPEWAITLAIAAGIGVEAFAPQVGWLGLAAGPLIAFARIRPPRVSLWALGVMVALTPWKLVDGGGWREVVIAVFASLLGWTWGELDRSRCIRREQERRRIVSDERARLARELHDVVAHNVSLMVVQAGAAADVFERRPDQALAALDTIQEAGRSALGELRAMLQTLRPDGTEPRAPQPGLDQLDSLAASLGAVGLPVAVNRAGDARDVPADVSLSVYRIVQESLTNTLRHARATRAEVHLRWTDAALHLEITDDGTASAARVPAAFGGGSGAGLAGMRERARLVGGSLDAGPLHEGGFRVSACLPLGASA</sequence>
<feature type="domain" description="Histidine kinase/HSP90-like ATPase" evidence="10">
    <location>
        <begin position="270"/>
        <end position="367"/>
    </location>
</feature>
<evidence type="ECO:0000259" key="10">
    <source>
        <dbReference type="SMART" id="SM00387"/>
    </source>
</evidence>
<dbReference type="Gene3D" id="1.20.5.1930">
    <property type="match status" value="1"/>
</dbReference>
<dbReference type="GO" id="GO:0000155">
    <property type="term" value="F:phosphorelay sensor kinase activity"/>
    <property type="evidence" value="ECO:0007669"/>
    <property type="project" value="InterPro"/>
</dbReference>
<dbReference type="Gene3D" id="3.30.565.10">
    <property type="entry name" value="Histidine kinase-like ATPase, C-terminal domain"/>
    <property type="match status" value="1"/>
</dbReference>
<keyword evidence="3" id="KW-0597">Phosphoprotein</keyword>
<keyword evidence="6 11" id="KW-0418">Kinase</keyword>
<evidence type="ECO:0000256" key="3">
    <source>
        <dbReference type="ARBA" id="ARBA00022553"/>
    </source>
</evidence>
<dbReference type="InterPro" id="IPR011712">
    <property type="entry name" value="Sig_transdc_His_kin_sub3_dim/P"/>
</dbReference>
<dbReference type="GO" id="GO:0005524">
    <property type="term" value="F:ATP binding"/>
    <property type="evidence" value="ECO:0007669"/>
    <property type="project" value="UniProtKB-KW"/>
</dbReference>
<dbReference type="Pfam" id="PF07730">
    <property type="entry name" value="HisKA_3"/>
    <property type="match status" value="1"/>
</dbReference>
<dbReference type="InterPro" id="IPR036890">
    <property type="entry name" value="HATPase_C_sf"/>
</dbReference>
<evidence type="ECO:0000256" key="2">
    <source>
        <dbReference type="ARBA" id="ARBA00012438"/>
    </source>
</evidence>
<evidence type="ECO:0000256" key="9">
    <source>
        <dbReference type="SAM" id="Phobius"/>
    </source>
</evidence>
<dbReference type="GO" id="GO:0016020">
    <property type="term" value="C:membrane"/>
    <property type="evidence" value="ECO:0007669"/>
    <property type="project" value="InterPro"/>
</dbReference>
<evidence type="ECO:0000313" key="11">
    <source>
        <dbReference type="EMBL" id="SDZ67164.1"/>
    </source>
</evidence>
<comment type="catalytic activity">
    <reaction evidence="1">
        <text>ATP + protein L-histidine = ADP + protein N-phospho-L-histidine.</text>
        <dbReference type="EC" id="2.7.13.3"/>
    </reaction>
</comment>
<dbReference type="InterPro" id="IPR003594">
    <property type="entry name" value="HATPase_dom"/>
</dbReference>
<gene>
    <name evidence="11" type="ORF">SAMN05421684_8366</name>
</gene>
<dbReference type="SMART" id="SM00387">
    <property type="entry name" value="HATPase_c"/>
    <property type="match status" value="1"/>
</dbReference>
<dbReference type="Pfam" id="PF02518">
    <property type="entry name" value="HATPase_c"/>
    <property type="match status" value="1"/>
</dbReference>
<dbReference type="InterPro" id="IPR050482">
    <property type="entry name" value="Sensor_HK_TwoCompSys"/>
</dbReference>
<dbReference type="PANTHER" id="PTHR24421">
    <property type="entry name" value="NITRATE/NITRITE SENSOR PROTEIN NARX-RELATED"/>
    <property type="match status" value="1"/>
</dbReference>
<dbReference type="CDD" id="cd16917">
    <property type="entry name" value="HATPase_UhpB-NarQ-NarX-like"/>
    <property type="match status" value="1"/>
</dbReference>
<dbReference type="EC" id="2.7.13.3" evidence="2"/>
<dbReference type="STRING" id="137265.SAMN05421684_8366"/>
<evidence type="ECO:0000256" key="7">
    <source>
        <dbReference type="ARBA" id="ARBA00022840"/>
    </source>
</evidence>